<organism evidence="4">
    <name type="scientific">Menopon gallinae</name>
    <name type="common">poultry shaft louse</name>
    <dbReference type="NCBI Taxonomy" id="328185"/>
    <lineage>
        <taxon>Eukaryota</taxon>
        <taxon>Metazoa</taxon>
        <taxon>Ecdysozoa</taxon>
        <taxon>Arthropoda</taxon>
        <taxon>Hexapoda</taxon>
        <taxon>Insecta</taxon>
        <taxon>Pterygota</taxon>
        <taxon>Neoptera</taxon>
        <taxon>Paraneoptera</taxon>
        <taxon>Psocodea</taxon>
        <taxon>Troctomorpha</taxon>
        <taxon>Phthiraptera</taxon>
        <taxon>Amblycera</taxon>
        <taxon>Menoponidae</taxon>
        <taxon>Menopon</taxon>
    </lineage>
</organism>
<feature type="transmembrane region" description="Helical" evidence="1">
    <location>
        <begin position="418"/>
        <end position="440"/>
    </location>
</feature>
<dbReference type="PROSITE" id="PS51034">
    <property type="entry name" value="ZP_2"/>
    <property type="match status" value="1"/>
</dbReference>
<protein>
    <recommendedName>
        <fullName evidence="3">ZP domain-containing protein</fullName>
    </recommendedName>
</protein>
<sequence>MSRRELLLVLVSLVHLASAFSAGSPPSPKTSRPYEVVGVNTSCTAEELRVRVALNRNFRGVVYAKGFPLEKNCRSLGSDETFVEISISTSGCGVRLVPVDEDTLSFSVSLNIQMDKFLQQINDIEISASCRLSPNDMVHTRHAILNKHVSRTGRYRVADPEAMRDEDNSVRSIRSWMEIEGTSGNGANSKVAVGEQTLVLVKSLLPDEMTANVVDCFAHDGTREVTQRLLDEDGCPLDESIMSSLETIRYEGEEEEGNEIAWEETTPSATVKPVTGKARRVKTEERGRRTNVQIVREGAAGSEEDVEEHVRMHVIGTMFSAFKFPDTSNLHLKCVLQICRRVCPQVTCDEEPNDPHNRTSKSMKSSDFSSVIDRIEVFNSVEVVAPGIDNDGYTSPDDLDELRSASGEKTFCLSASKMAFSFAILGAVFLCGVLAALWTIMRNQMRKMNKSYDGSEQTLVVRDSPLNLIHSRNKPFTNWSYT</sequence>
<dbReference type="AlphaFoldDB" id="A0AAW2HF95"/>
<gene>
    <name evidence="4" type="ORF">PYX00_010336</name>
</gene>
<dbReference type="InterPro" id="IPR001507">
    <property type="entry name" value="ZP_dom"/>
</dbReference>
<name>A0AAW2HF95_9NEOP</name>
<proteinExistence type="predicted"/>
<comment type="caution">
    <text evidence="4">The sequence shown here is derived from an EMBL/GenBank/DDBJ whole genome shotgun (WGS) entry which is preliminary data.</text>
</comment>
<dbReference type="SMART" id="SM00241">
    <property type="entry name" value="ZP"/>
    <property type="match status" value="1"/>
</dbReference>
<keyword evidence="1" id="KW-0472">Membrane</keyword>
<dbReference type="EMBL" id="JARGDH010000005">
    <property type="protein sequence ID" value="KAL0268362.1"/>
    <property type="molecule type" value="Genomic_DNA"/>
</dbReference>
<dbReference type="PANTHER" id="PTHR46560:SF5">
    <property type="entry name" value="CYPHER, ISOFORM B"/>
    <property type="match status" value="1"/>
</dbReference>
<dbReference type="PANTHER" id="PTHR46560">
    <property type="entry name" value="CYPHER, ISOFORM B"/>
    <property type="match status" value="1"/>
</dbReference>
<evidence type="ECO:0000256" key="2">
    <source>
        <dbReference type="SAM" id="SignalP"/>
    </source>
</evidence>
<reference evidence="4" key="1">
    <citation type="journal article" date="2024" name="Gigascience">
        <title>Chromosome-level genome of the poultry shaft louse Menopon gallinae provides insight into the host-switching and adaptive evolution of parasitic lice.</title>
        <authorList>
            <person name="Xu Y."/>
            <person name="Ma L."/>
            <person name="Liu S."/>
            <person name="Liang Y."/>
            <person name="Liu Q."/>
            <person name="He Z."/>
            <person name="Tian L."/>
            <person name="Duan Y."/>
            <person name="Cai W."/>
            <person name="Li H."/>
            <person name="Song F."/>
        </authorList>
    </citation>
    <scope>NUCLEOTIDE SEQUENCE</scope>
    <source>
        <strain evidence="4">Cailab_2023a</strain>
    </source>
</reference>
<keyword evidence="1" id="KW-1133">Transmembrane helix</keyword>
<evidence type="ECO:0000313" key="4">
    <source>
        <dbReference type="EMBL" id="KAL0268362.1"/>
    </source>
</evidence>
<keyword evidence="2" id="KW-0732">Signal</keyword>
<accession>A0AAW2HF95</accession>
<evidence type="ECO:0000259" key="3">
    <source>
        <dbReference type="PROSITE" id="PS51034"/>
    </source>
</evidence>
<keyword evidence="1" id="KW-0812">Transmembrane</keyword>
<evidence type="ECO:0000256" key="1">
    <source>
        <dbReference type="SAM" id="Phobius"/>
    </source>
</evidence>
<feature type="chain" id="PRO_5043553791" description="ZP domain-containing protein" evidence="2">
    <location>
        <begin position="20"/>
        <end position="482"/>
    </location>
</feature>
<feature type="signal peptide" evidence="2">
    <location>
        <begin position="1"/>
        <end position="19"/>
    </location>
</feature>
<feature type="domain" description="ZP" evidence="3">
    <location>
        <begin position="42"/>
        <end position="355"/>
    </location>
</feature>